<dbReference type="GO" id="GO:0001228">
    <property type="term" value="F:DNA-binding transcription activator activity, RNA polymerase II-specific"/>
    <property type="evidence" value="ECO:0007669"/>
    <property type="project" value="InterPro"/>
</dbReference>
<evidence type="ECO:0000256" key="1">
    <source>
        <dbReference type="ARBA" id="ARBA00022473"/>
    </source>
</evidence>
<dbReference type="GO" id="GO:0000978">
    <property type="term" value="F:RNA polymerase II cis-regulatory region sequence-specific DNA binding"/>
    <property type="evidence" value="ECO:0007669"/>
    <property type="project" value="TreeGrafter"/>
</dbReference>
<evidence type="ECO:0000256" key="3">
    <source>
        <dbReference type="ARBA" id="ARBA00023125"/>
    </source>
</evidence>
<dbReference type="InterPro" id="IPR043021">
    <property type="entry name" value="GCM_small"/>
</dbReference>
<name>A0A8S4N0B5_OWEFU</name>
<feature type="compositionally biased region" description="Polar residues" evidence="6">
    <location>
        <begin position="464"/>
        <end position="474"/>
    </location>
</feature>
<dbReference type="OrthoDB" id="6241117at2759"/>
<sequence>MVVGMTLEDATTYGMPQRPTDHQWDINDSNLPTVSELDPYQIWTDGHCRYVYSESSEEAKRHASGWAMRNTNNHNVNILKKSCLGVLICSRRCRLENGDQIHLRPAICDKARKKQYGKRCPNSLCSGWLELLPCRGHCGYPVTHFWRHTNGAIYFQGKGTHDHPRPELKSSMQESKSKISKKLMTNRGRLQRKRPSLDNMLALSSGFKVPRLHSTAGQDVMCSCPPFECLCYHNTTRSSYDRALYQDIMEATTFSPRLDPFTQFFMQSPGGSRSQDHIPSKNILSKYGAYQSSKYEVPITVLPNDRKDCMFSNDSRYSSDDKSKVSIANYPQVSESMSPGTDNEMLRAVHMDNHASPKQIEEADLTNPGDFLSLNKPINNNIMVPKDPYRHRYTGFTDSNLPSIKSMFRDQSYESREFSIFSGCAETYVHAKEAVTPVSPESPLRSQPSPCSPPSLIELKPMSLNKSNMPSQPLSSQEVYQSKHDMPLNLSVEKSAFQPYLDHCTSKDLKQLEACSSSQMSTKNIQEAPYLSAGTSMSNQNNYYHGDFFHCPSEQSLSALRNHSINIAITYK</sequence>
<reference evidence="8" key="1">
    <citation type="submission" date="2022-03" db="EMBL/GenBank/DDBJ databases">
        <authorList>
            <person name="Martin C."/>
        </authorList>
    </citation>
    <scope>NUCLEOTIDE SEQUENCE</scope>
</reference>
<dbReference type="InterPro" id="IPR036115">
    <property type="entry name" value="GCM_dom_sf"/>
</dbReference>
<organism evidence="8 9">
    <name type="scientific">Owenia fusiformis</name>
    <name type="common">Polychaete worm</name>
    <dbReference type="NCBI Taxonomy" id="6347"/>
    <lineage>
        <taxon>Eukaryota</taxon>
        <taxon>Metazoa</taxon>
        <taxon>Spiralia</taxon>
        <taxon>Lophotrochozoa</taxon>
        <taxon>Annelida</taxon>
        <taxon>Polychaeta</taxon>
        <taxon>Sedentaria</taxon>
        <taxon>Canalipalpata</taxon>
        <taxon>Sabellida</taxon>
        <taxon>Oweniida</taxon>
        <taxon>Oweniidae</taxon>
        <taxon>Owenia</taxon>
    </lineage>
</organism>
<dbReference type="EMBL" id="CAIIXF020000001">
    <property type="protein sequence ID" value="CAH1774265.1"/>
    <property type="molecule type" value="Genomic_DNA"/>
</dbReference>
<proteinExistence type="predicted"/>
<dbReference type="InterPro" id="IPR043020">
    <property type="entry name" value="GCM_large"/>
</dbReference>
<feature type="region of interest" description="Disordered" evidence="6">
    <location>
        <begin position="437"/>
        <end position="474"/>
    </location>
</feature>
<evidence type="ECO:0000256" key="5">
    <source>
        <dbReference type="ARBA" id="ARBA00023242"/>
    </source>
</evidence>
<dbReference type="PANTHER" id="PTHR12414:SF8">
    <property type="entry name" value="TRANSCRIPTION FACTOR GLIAL CELLS MISSING-RELATED"/>
    <property type="match status" value="1"/>
</dbReference>
<dbReference type="Gene3D" id="3.30.70.3530">
    <property type="entry name" value="GCM motif"/>
    <property type="match status" value="1"/>
</dbReference>
<gene>
    <name evidence="8" type="ORF">OFUS_LOCUS1762</name>
</gene>
<dbReference type="InterPro" id="IPR039791">
    <property type="entry name" value="GCM"/>
</dbReference>
<accession>A0A8S4N0B5</accession>
<dbReference type="SUPFAM" id="SSF90073">
    <property type="entry name" value="GCM domain"/>
    <property type="match status" value="1"/>
</dbReference>
<comment type="caution">
    <text evidence="8">The sequence shown here is derived from an EMBL/GenBank/DDBJ whole genome shotgun (WGS) entry which is preliminary data.</text>
</comment>
<keyword evidence="9" id="KW-1185">Reference proteome</keyword>
<dbReference type="InterPro" id="IPR003902">
    <property type="entry name" value="Tscrpt_reg_GCM"/>
</dbReference>
<evidence type="ECO:0000259" key="7">
    <source>
        <dbReference type="PROSITE" id="PS50807"/>
    </source>
</evidence>
<keyword evidence="1" id="KW-0217">Developmental protein</keyword>
<feature type="domain" description="GCM" evidence="7">
    <location>
        <begin position="22"/>
        <end position="179"/>
    </location>
</feature>
<dbReference type="GO" id="GO:0042063">
    <property type="term" value="P:gliogenesis"/>
    <property type="evidence" value="ECO:0007669"/>
    <property type="project" value="TreeGrafter"/>
</dbReference>
<evidence type="ECO:0000256" key="4">
    <source>
        <dbReference type="ARBA" id="ARBA00023163"/>
    </source>
</evidence>
<keyword evidence="5" id="KW-0539">Nucleus</keyword>
<evidence type="ECO:0000256" key="6">
    <source>
        <dbReference type="SAM" id="MobiDB-lite"/>
    </source>
</evidence>
<keyword evidence="3" id="KW-0238">DNA-binding</keyword>
<dbReference type="Proteomes" id="UP000749559">
    <property type="component" value="Unassembled WGS sequence"/>
</dbReference>
<keyword evidence="4" id="KW-0804">Transcription</keyword>
<keyword evidence="2" id="KW-0805">Transcription regulation</keyword>
<dbReference type="Pfam" id="PF03615">
    <property type="entry name" value="GCM"/>
    <property type="match status" value="1"/>
</dbReference>
<feature type="region of interest" description="Disordered" evidence="6">
    <location>
        <begin position="1"/>
        <end position="24"/>
    </location>
</feature>
<dbReference type="PROSITE" id="PS50807">
    <property type="entry name" value="GCM"/>
    <property type="match status" value="1"/>
</dbReference>
<dbReference type="GO" id="GO:0005634">
    <property type="term" value="C:nucleus"/>
    <property type="evidence" value="ECO:0007669"/>
    <property type="project" value="TreeGrafter"/>
</dbReference>
<dbReference type="PANTHER" id="PTHR12414">
    <property type="entry name" value="GLIAL CELLS MISSING RELATED/GLIDE"/>
    <property type="match status" value="1"/>
</dbReference>
<dbReference type="Gene3D" id="2.20.25.670">
    <property type="entry name" value="GCM domain, large subdomain"/>
    <property type="match status" value="1"/>
</dbReference>
<evidence type="ECO:0000313" key="8">
    <source>
        <dbReference type="EMBL" id="CAH1774265.1"/>
    </source>
</evidence>
<evidence type="ECO:0000313" key="9">
    <source>
        <dbReference type="Proteomes" id="UP000749559"/>
    </source>
</evidence>
<evidence type="ECO:0000256" key="2">
    <source>
        <dbReference type="ARBA" id="ARBA00023015"/>
    </source>
</evidence>
<protein>
    <recommendedName>
        <fullName evidence="7">GCM domain-containing protein</fullName>
    </recommendedName>
</protein>
<dbReference type="AlphaFoldDB" id="A0A8S4N0B5"/>